<sequence>MDYSKQITNRLNRVDGQLQGVIRMIEGARECNDVVTQLSAIKGALDRTIGLIVSENLEQCVRTSIAEGNSSDEHVKQAVQLLMKSR</sequence>
<organism evidence="1 2">
    <name type="scientific">Paenisporosarcina macmurdoensis</name>
    <dbReference type="NCBI Taxonomy" id="212659"/>
    <lineage>
        <taxon>Bacteria</taxon>
        <taxon>Bacillati</taxon>
        <taxon>Bacillota</taxon>
        <taxon>Bacilli</taxon>
        <taxon>Bacillales</taxon>
        <taxon>Caryophanaceae</taxon>
        <taxon>Paenisporosarcina</taxon>
    </lineage>
</organism>
<reference evidence="2" key="1">
    <citation type="journal article" date="2019" name="Int. J. Syst. Evol. Microbiol.">
        <title>The Global Catalogue of Microorganisms (GCM) 10K type strain sequencing project: providing services to taxonomists for standard genome sequencing and annotation.</title>
        <authorList>
            <consortium name="The Broad Institute Genomics Platform"/>
            <consortium name="The Broad Institute Genome Sequencing Center for Infectious Disease"/>
            <person name="Wu L."/>
            <person name="Ma J."/>
        </authorList>
    </citation>
    <scope>NUCLEOTIDE SEQUENCE [LARGE SCALE GENOMIC DNA]</scope>
    <source>
        <strain evidence="2">CCUG 54527</strain>
    </source>
</reference>
<evidence type="ECO:0000313" key="1">
    <source>
        <dbReference type="EMBL" id="MFC6038037.1"/>
    </source>
</evidence>
<dbReference type="InterPro" id="IPR003735">
    <property type="entry name" value="Metal_Tscrpt_repr"/>
</dbReference>
<name>A0ABW1L4E2_9BACL</name>
<comment type="caution">
    <text evidence="1">The sequence shown here is derived from an EMBL/GenBank/DDBJ whole genome shotgun (WGS) entry which is preliminary data.</text>
</comment>
<dbReference type="Proteomes" id="UP001596170">
    <property type="component" value="Unassembled WGS sequence"/>
</dbReference>
<dbReference type="Gene3D" id="1.20.58.1000">
    <property type="entry name" value="Metal-sensitive repressor, helix protomer"/>
    <property type="match status" value="1"/>
</dbReference>
<dbReference type="EMBL" id="JBHSRI010000002">
    <property type="protein sequence ID" value="MFC6038037.1"/>
    <property type="molecule type" value="Genomic_DNA"/>
</dbReference>
<dbReference type="CDD" id="cd10155">
    <property type="entry name" value="BsYrkD-like_DUF156"/>
    <property type="match status" value="1"/>
</dbReference>
<keyword evidence="2" id="KW-1185">Reference proteome</keyword>
<proteinExistence type="predicted"/>
<dbReference type="InterPro" id="IPR038390">
    <property type="entry name" value="Metal_Tscrpt_repr_sf"/>
</dbReference>
<accession>A0ABW1L4E2</accession>
<protein>
    <submittedName>
        <fullName evidence="1">Metal-sensitive transcriptional regulator</fullName>
    </submittedName>
</protein>
<dbReference type="PANTHER" id="PTHR33677">
    <property type="entry name" value="TRANSCRIPTIONAL REPRESSOR FRMR-RELATED"/>
    <property type="match status" value="1"/>
</dbReference>
<dbReference type="RefSeq" id="WP_377732036.1">
    <property type="nucleotide sequence ID" value="NZ_JBHSRI010000002.1"/>
</dbReference>
<gene>
    <name evidence="1" type="ORF">ACFPYN_01090</name>
</gene>
<dbReference type="PANTHER" id="PTHR33677:SF5">
    <property type="entry name" value="TRANSCRIPTIONAL REPRESSOR FRMR"/>
    <property type="match status" value="1"/>
</dbReference>
<evidence type="ECO:0000313" key="2">
    <source>
        <dbReference type="Proteomes" id="UP001596170"/>
    </source>
</evidence>
<dbReference type="Pfam" id="PF02583">
    <property type="entry name" value="Trns_repr_metal"/>
    <property type="match status" value="1"/>
</dbReference>